<reference evidence="1" key="1">
    <citation type="journal article" date="2019" name="bioRxiv">
        <title>The Genome of the Zebra Mussel, Dreissena polymorpha: A Resource for Invasive Species Research.</title>
        <authorList>
            <person name="McCartney M.A."/>
            <person name="Auch B."/>
            <person name="Kono T."/>
            <person name="Mallez S."/>
            <person name="Zhang Y."/>
            <person name="Obille A."/>
            <person name="Becker A."/>
            <person name="Abrahante J.E."/>
            <person name="Garbe J."/>
            <person name="Badalamenti J.P."/>
            <person name="Herman A."/>
            <person name="Mangelson H."/>
            <person name="Liachko I."/>
            <person name="Sullivan S."/>
            <person name="Sone E.D."/>
            <person name="Koren S."/>
            <person name="Silverstein K.A.T."/>
            <person name="Beckman K.B."/>
            <person name="Gohl D.M."/>
        </authorList>
    </citation>
    <scope>NUCLEOTIDE SEQUENCE</scope>
    <source>
        <strain evidence="1">Duluth1</strain>
        <tissue evidence="1">Whole animal</tissue>
    </source>
</reference>
<reference evidence="1" key="2">
    <citation type="submission" date="2020-11" db="EMBL/GenBank/DDBJ databases">
        <authorList>
            <person name="McCartney M.A."/>
            <person name="Auch B."/>
            <person name="Kono T."/>
            <person name="Mallez S."/>
            <person name="Becker A."/>
            <person name="Gohl D.M."/>
            <person name="Silverstein K.A.T."/>
            <person name="Koren S."/>
            <person name="Bechman K.B."/>
            <person name="Herman A."/>
            <person name="Abrahante J.E."/>
            <person name="Garbe J."/>
        </authorList>
    </citation>
    <scope>NUCLEOTIDE SEQUENCE</scope>
    <source>
        <strain evidence="1">Duluth1</strain>
        <tissue evidence="1">Whole animal</tissue>
    </source>
</reference>
<keyword evidence="2" id="KW-1185">Reference proteome</keyword>
<accession>A0A9D4CAE3</accession>
<proteinExistence type="predicted"/>
<protein>
    <submittedName>
        <fullName evidence="1">Uncharacterized protein</fullName>
    </submittedName>
</protein>
<comment type="caution">
    <text evidence="1">The sequence shown here is derived from an EMBL/GenBank/DDBJ whole genome shotgun (WGS) entry which is preliminary data.</text>
</comment>
<name>A0A9D4CAE3_DREPO</name>
<evidence type="ECO:0000313" key="1">
    <source>
        <dbReference type="EMBL" id="KAH3720039.1"/>
    </source>
</evidence>
<gene>
    <name evidence="1" type="ORF">DPMN_062931</name>
</gene>
<evidence type="ECO:0000313" key="2">
    <source>
        <dbReference type="Proteomes" id="UP000828390"/>
    </source>
</evidence>
<organism evidence="1 2">
    <name type="scientific">Dreissena polymorpha</name>
    <name type="common">Zebra mussel</name>
    <name type="synonym">Mytilus polymorpha</name>
    <dbReference type="NCBI Taxonomy" id="45954"/>
    <lineage>
        <taxon>Eukaryota</taxon>
        <taxon>Metazoa</taxon>
        <taxon>Spiralia</taxon>
        <taxon>Lophotrochozoa</taxon>
        <taxon>Mollusca</taxon>
        <taxon>Bivalvia</taxon>
        <taxon>Autobranchia</taxon>
        <taxon>Heteroconchia</taxon>
        <taxon>Euheterodonta</taxon>
        <taxon>Imparidentia</taxon>
        <taxon>Neoheterodontei</taxon>
        <taxon>Myida</taxon>
        <taxon>Dreissenoidea</taxon>
        <taxon>Dreissenidae</taxon>
        <taxon>Dreissena</taxon>
    </lineage>
</organism>
<dbReference type="Proteomes" id="UP000828390">
    <property type="component" value="Unassembled WGS sequence"/>
</dbReference>
<dbReference type="AlphaFoldDB" id="A0A9D4CAE3"/>
<dbReference type="EMBL" id="JAIWYP010000013">
    <property type="protein sequence ID" value="KAH3720039.1"/>
    <property type="molecule type" value="Genomic_DNA"/>
</dbReference>
<sequence length="63" mass="7426">MLNARRKGTNIELRRQLYGETDIDDMETEEINIVLMFYRGAMYRDLGVHTSDAGYRRIENRGT</sequence>